<dbReference type="AlphaFoldDB" id="A0A5C3FUS1"/>
<keyword evidence="2" id="KW-1185">Reference proteome</keyword>
<protein>
    <submittedName>
        <fullName evidence="1">Uncharacterized protein</fullName>
    </submittedName>
</protein>
<reference evidence="1" key="1">
    <citation type="submission" date="2018-03" db="EMBL/GenBank/DDBJ databases">
        <authorList>
            <person name="Guldener U."/>
        </authorList>
    </citation>
    <scope>NUCLEOTIDE SEQUENCE [LARGE SCALE GENOMIC DNA]</scope>
    <source>
        <strain evidence="1">ATCC34888</strain>
    </source>
</reference>
<proteinExistence type="predicted"/>
<dbReference type="Proteomes" id="UP000325008">
    <property type="component" value="Unassembled WGS sequence"/>
</dbReference>
<organism evidence="1 2">
    <name type="scientific">Pseudozyma antarctica</name>
    <name type="common">Yeast</name>
    <name type="synonym">Candida antarctica</name>
    <dbReference type="NCBI Taxonomy" id="84753"/>
    <lineage>
        <taxon>Eukaryota</taxon>
        <taxon>Fungi</taxon>
        <taxon>Dikarya</taxon>
        <taxon>Basidiomycota</taxon>
        <taxon>Ustilaginomycotina</taxon>
        <taxon>Ustilaginomycetes</taxon>
        <taxon>Ustilaginales</taxon>
        <taxon>Ustilaginaceae</taxon>
        <taxon>Moesziomyces</taxon>
    </lineage>
</organism>
<gene>
    <name evidence="1" type="ORF">PSANT_05740</name>
</gene>
<evidence type="ECO:0000313" key="2">
    <source>
        <dbReference type="Proteomes" id="UP000325008"/>
    </source>
</evidence>
<dbReference type="OrthoDB" id="10618085at2759"/>
<dbReference type="EMBL" id="OOIQ01000017">
    <property type="protein sequence ID" value="SPO48052.1"/>
    <property type="molecule type" value="Genomic_DNA"/>
</dbReference>
<comment type="caution">
    <text evidence="1">The sequence shown here is derived from an EMBL/GenBank/DDBJ whole genome shotgun (WGS) entry which is preliminary data.</text>
</comment>
<name>A0A5C3FUS1_PSEA2</name>
<accession>A0A5C3FUS1</accession>
<sequence length="97" mass="10209">MAISRAEKIQQRAQKTAATKYAKRSTKALILGDGVTLTRSVKACAFSSAASRLSWVATQALASWTTTASRHDPIASHACCISSGITSGLGLTLRTKI</sequence>
<evidence type="ECO:0000313" key="1">
    <source>
        <dbReference type="EMBL" id="SPO48052.1"/>
    </source>
</evidence>